<dbReference type="PANTHER" id="PTHR47628:SF1">
    <property type="entry name" value="ALIPHATIC AMIDASE EXPRESSION-REGULATING PROTEIN"/>
    <property type="match status" value="1"/>
</dbReference>
<dbReference type="SUPFAM" id="SSF53822">
    <property type="entry name" value="Periplasmic binding protein-like I"/>
    <property type="match status" value="1"/>
</dbReference>
<dbReference type="InterPro" id="IPR006311">
    <property type="entry name" value="TAT_signal"/>
</dbReference>
<sequence>MSMKRRDFLKTALASSAAIALSPGLVGNAQAATDILVGSIHDLSGGLDAYGKPMQDAMVFAAEEINAAGGLLGRQIKIVTKDPQSSMQQYAQLAQELALRDKVAVLHGGITSASREVIRPIMRKTNTLYFYNTQYEGGVCDRNTFCTGQTPAQNLATAVPDIMRRWGKKIYIVAADYNYGQIVSQWVKKYALENGGNVLSIDYFPLDVTEFGPTVQKIQAASPDFVFSALVGGAHVSFYRQWAAAGLKGKIPMASSTFSHGQEHIVLNAPESDGILVSGNYFPSIDNPANKAFTAAWAKRFGADYPYITELAAATYQGMHLWAKSVSKAGTLDRAKVLEALESGMSFDGPTGRVSIDPATHHCTMDIRLGEVKEKKWSIRETWPQRAPLDTSSVCDLIKNPGENQQFVIKI</sequence>
<gene>
    <name evidence="5" type="ORF">FNJ47_26050</name>
</gene>
<dbReference type="Proteomes" id="UP000468531">
    <property type="component" value="Unassembled WGS sequence"/>
</dbReference>
<feature type="signal peptide" evidence="3">
    <location>
        <begin position="1"/>
        <end position="31"/>
    </location>
</feature>
<comment type="similarity">
    <text evidence="1">Belongs to the leucine-binding protein family.</text>
</comment>
<evidence type="ECO:0000313" key="6">
    <source>
        <dbReference type="Proteomes" id="UP000468531"/>
    </source>
</evidence>
<name>A0A6P1BL83_9BRAD</name>
<dbReference type="EMBL" id="VKHP01000120">
    <property type="protein sequence ID" value="NEU99195.1"/>
    <property type="molecule type" value="Genomic_DNA"/>
</dbReference>
<evidence type="ECO:0000256" key="3">
    <source>
        <dbReference type="SAM" id="SignalP"/>
    </source>
</evidence>
<evidence type="ECO:0000256" key="1">
    <source>
        <dbReference type="ARBA" id="ARBA00010062"/>
    </source>
</evidence>
<feature type="chain" id="PRO_5026769421" evidence="3">
    <location>
        <begin position="32"/>
        <end position="411"/>
    </location>
</feature>
<evidence type="ECO:0000256" key="2">
    <source>
        <dbReference type="ARBA" id="ARBA00022729"/>
    </source>
</evidence>
<dbReference type="Gene3D" id="3.40.50.2300">
    <property type="match status" value="2"/>
</dbReference>
<accession>A0A6P1BL83</accession>
<evidence type="ECO:0000259" key="4">
    <source>
        <dbReference type="Pfam" id="PF13458"/>
    </source>
</evidence>
<dbReference type="PANTHER" id="PTHR47628">
    <property type="match status" value="1"/>
</dbReference>
<dbReference type="AlphaFoldDB" id="A0A6P1BL83"/>
<evidence type="ECO:0000313" key="5">
    <source>
        <dbReference type="EMBL" id="NEU99195.1"/>
    </source>
</evidence>
<proteinExistence type="inferred from homology"/>
<dbReference type="PROSITE" id="PS51318">
    <property type="entry name" value="TAT"/>
    <property type="match status" value="1"/>
</dbReference>
<dbReference type="InterPro" id="IPR028082">
    <property type="entry name" value="Peripla_BP_I"/>
</dbReference>
<reference evidence="5 6" key="1">
    <citation type="journal article" date="2020" name="Arch. Microbiol.">
        <title>Bradyrhizobium uaiense sp. nov., a new highly efficient cowpea symbiont.</title>
        <authorList>
            <person name="Cabral Michel D."/>
            <person name="Azarias Guimaraes A."/>
            <person name="Martins da Costa E."/>
            <person name="Soares de Carvalho T."/>
            <person name="Balsanelli E."/>
            <person name="Willems A."/>
            <person name="Maltempi de Souza E."/>
            <person name="de Souza Moreira F.M."/>
        </authorList>
    </citation>
    <scope>NUCLEOTIDE SEQUENCE [LARGE SCALE GENOMIC DNA]</scope>
    <source>
        <strain evidence="5 6">UFLA 03-164</strain>
    </source>
</reference>
<organism evidence="5 6">
    <name type="scientific">Bradyrhizobium uaiense</name>
    <dbReference type="NCBI Taxonomy" id="2594946"/>
    <lineage>
        <taxon>Bacteria</taxon>
        <taxon>Pseudomonadati</taxon>
        <taxon>Pseudomonadota</taxon>
        <taxon>Alphaproteobacteria</taxon>
        <taxon>Hyphomicrobiales</taxon>
        <taxon>Nitrobacteraceae</taxon>
        <taxon>Bradyrhizobium</taxon>
    </lineage>
</organism>
<feature type="domain" description="Leucine-binding protein" evidence="4">
    <location>
        <begin position="36"/>
        <end position="375"/>
    </location>
</feature>
<keyword evidence="2 3" id="KW-0732">Signal</keyword>
<comment type="caution">
    <text evidence="5">The sequence shown here is derived from an EMBL/GenBank/DDBJ whole genome shotgun (WGS) entry which is preliminary data.</text>
</comment>
<dbReference type="RefSeq" id="WP_163158150.1">
    <property type="nucleotide sequence ID" value="NZ_VKHP01000120.1"/>
</dbReference>
<keyword evidence="6" id="KW-1185">Reference proteome</keyword>
<dbReference type="InterPro" id="IPR028081">
    <property type="entry name" value="Leu-bd"/>
</dbReference>
<protein>
    <submittedName>
        <fullName evidence="5">Transporter substrate-binding protein</fullName>
    </submittedName>
</protein>
<dbReference type="CDD" id="cd06356">
    <property type="entry name" value="PBP1_amide_urea_BP-like"/>
    <property type="match status" value="1"/>
</dbReference>
<dbReference type="Pfam" id="PF13458">
    <property type="entry name" value="Peripla_BP_6"/>
    <property type="match status" value="1"/>
</dbReference>